<proteinExistence type="predicted"/>
<dbReference type="GO" id="GO:0003700">
    <property type="term" value="F:DNA-binding transcription factor activity"/>
    <property type="evidence" value="ECO:0007669"/>
    <property type="project" value="TreeGrafter"/>
</dbReference>
<keyword evidence="4" id="KW-1185">Reference proteome</keyword>
<name>A0A1I6X5K0_9ACTN</name>
<gene>
    <name evidence="3" type="ORF">SAMN04487904_101228</name>
</gene>
<feature type="domain" description="HTH tetR-type" evidence="2">
    <location>
        <begin position="13"/>
        <end position="60"/>
    </location>
</feature>
<dbReference type="InterPro" id="IPR001647">
    <property type="entry name" value="HTH_TetR"/>
</dbReference>
<protein>
    <submittedName>
        <fullName evidence="3">Transcriptional regulator, TetR family</fullName>
    </submittedName>
</protein>
<evidence type="ECO:0000313" key="4">
    <source>
        <dbReference type="Proteomes" id="UP000199165"/>
    </source>
</evidence>
<dbReference type="PANTHER" id="PTHR30055">
    <property type="entry name" value="HTH-TYPE TRANSCRIPTIONAL REGULATOR RUTR"/>
    <property type="match status" value="1"/>
</dbReference>
<evidence type="ECO:0000313" key="3">
    <source>
        <dbReference type="EMBL" id="SFT33678.1"/>
    </source>
</evidence>
<dbReference type="Gene3D" id="1.10.357.10">
    <property type="entry name" value="Tetracycline Repressor, domain 2"/>
    <property type="match status" value="1"/>
</dbReference>
<dbReference type="PANTHER" id="PTHR30055:SF235">
    <property type="entry name" value="TRANSCRIPTIONAL REGULATORY PROTEIN"/>
    <property type="match status" value="1"/>
</dbReference>
<dbReference type="InterPro" id="IPR050109">
    <property type="entry name" value="HTH-type_TetR-like_transc_reg"/>
</dbReference>
<dbReference type="GO" id="GO:0000976">
    <property type="term" value="F:transcription cis-regulatory region binding"/>
    <property type="evidence" value="ECO:0007669"/>
    <property type="project" value="TreeGrafter"/>
</dbReference>
<dbReference type="SUPFAM" id="SSF46689">
    <property type="entry name" value="Homeodomain-like"/>
    <property type="match status" value="1"/>
</dbReference>
<organism evidence="3 4">
    <name type="scientific">Actinopolyspora righensis</name>
    <dbReference type="NCBI Taxonomy" id="995060"/>
    <lineage>
        <taxon>Bacteria</taxon>
        <taxon>Bacillati</taxon>
        <taxon>Actinomycetota</taxon>
        <taxon>Actinomycetes</taxon>
        <taxon>Actinopolysporales</taxon>
        <taxon>Actinopolysporaceae</taxon>
        <taxon>Actinopolyspora</taxon>
        <taxon>Actinopolyspora alba group</taxon>
    </lineage>
</organism>
<evidence type="ECO:0000256" key="1">
    <source>
        <dbReference type="ARBA" id="ARBA00023125"/>
    </source>
</evidence>
<reference evidence="4" key="1">
    <citation type="submission" date="2016-10" db="EMBL/GenBank/DDBJ databases">
        <authorList>
            <person name="Varghese N."/>
            <person name="Submissions S."/>
        </authorList>
    </citation>
    <scope>NUCLEOTIDE SEQUENCE [LARGE SCALE GENOMIC DNA]</scope>
    <source>
        <strain evidence="4">DSM 45501</strain>
    </source>
</reference>
<dbReference type="Proteomes" id="UP000199165">
    <property type="component" value="Unassembled WGS sequence"/>
</dbReference>
<accession>A0A1I6X5K0</accession>
<dbReference type="AlphaFoldDB" id="A0A1I6X5K0"/>
<dbReference type="RefSeq" id="WP_092972832.1">
    <property type="nucleotide sequence ID" value="NZ_FPAT01000001.1"/>
</dbReference>
<dbReference type="STRING" id="995060.SAMN04487904_101228"/>
<dbReference type="InterPro" id="IPR009057">
    <property type="entry name" value="Homeodomain-like_sf"/>
</dbReference>
<dbReference type="Pfam" id="PF00440">
    <property type="entry name" value="TetR_N"/>
    <property type="match status" value="1"/>
</dbReference>
<dbReference type="EMBL" id="FPAT01000001">
    <property type="protein sequence ID" value="SFT33678.1"/>
    <property type="molecule type" value="Genomic_DNA"/>
</dbReference>
<evidence type="ECO:0000259" key="2">
    <source>
        <dbReference type="Pfam" id="PF00440"/>
    </source>
</evidence>
<sequence>MSSPNGQGTRERLIVTAERLFAERGISEVSLREVGVAAGQRNTSAAQYHFGDKESLVNAILDHRMSGINEHRLRLLAEQEDEARTELRDLLTAFIVPLASSTNETGSRYGRFLAQYFSQPASPTGWDWEAASSLRAVWTGIRHCLEELPEAVLGRRLRMLVHLVLHTIADHERTGSPTDPQHPAHWTIDLIDAAHGMLTAPVTPSEGSRDR</sequence>
<keyword evidence="1" id="KW-0238">DNA-binding</keyword>